<dbReference type="RefSeq" id="XP_033657252.1">
    <property type="nucleotide sequence ID" value="XM_033802067.1"/>
</dbReference>
<keyword evidence="3" id="KW-1185">Reference proteome</keyword>
<dbReference type="PANTHER" id="PTHR28083:SF1">
    <property type="entry name" value="GOOD FOR FULL DBP5 ACTIVITY PROTEIN 2"/>
    <property type="match status" value="1"/>
</dbReference>
<proteinExistence type="predicted"/>
<dbReference type="Pfam" id="PF21762">
    <property type="entry name" value="DEDDh_C"/>
    <property type="match status" value="1"/>
</dbReference>
<organism evidence="2 3">
    <name type="scientific">Westerdykella ornata</name>
    <dbReference type="NCBI Taxonomy" id="318751"/>
    <lineage>
        <taxon>Eukaryota</taxon>
        <taxon>Fungi</taxon>
        <taxon>Dikarya</taxon>
        <taxon>Ascomycota</taxon>
        <taxon>Pezizomycotina</taxon>
        <taxon>Dothideomycetes</taxon>
        <taxon>Pleosporomycetidae</taxon>
        <taxon>Pleosporales</taxon>
        <taxon>Sporormiaceae</taxon>
        <taxon>Westerdykella</taxon>
    </lineage>
</organism>
<dbReference type="PANTHER" id="PTHR28083">
    <property type="entry name" value="GOOD FOR FULL DBP5 ACTIVITY PROTEIN 2"/>
    <property type="match status" value="1"/>
</dbReference>
<dbReference type="SUPFAM" id="SSF53098">
    <property type="entry name" value="Ribonuclease H-like"/>
    <property type="match status" value="1"/>
</dbReference>
<dbReference type="InterPro" id="IPR048519">
    <property type="entry name" value="Gfd2/YDR514C-like_C"/>
</dbReference>
<evidence type="ECO:0000259" key="1">
    <source>
        <dbReference type="Pfam" id="PF21762"/>
    </source>
</evidence>
<evidence type="ECO:0000313" key="3">
    <source>
        <dbReference type="Proteomes" id="UP000800097"/>
    </source>
</evidence>
<dbReference type="Proteomes" id="UP000800097">
    <property type="component" value="Unassembled WGS sequence"/>
</dbReference>
<gene>
    <name evidence="2" type="ORF">EI97DRAFT_482416</name>
</gene>
<evidence type="ECO:0000313" key="2">
    <source>
        <dbReference type="EMBL" id="KAF2279713.1"/>
    </source>
</evidence>
<accession>A0A6A6JUD3</accession>
<name>A0A6A6JUD3_WESOR</name>
<reference evidence="2" key="1">
    <citation type="journal article" date="2020" name="Stud. Mycol.">
        <title>101 Dothideomycetes genomes: a test case for predicting lifestyles and emergence of pathogens.</title>
        <authorList>
            <person name="Haridas S."/>
            <person name="Albert R."/>
            <person name="Binder M."/>
            <person name="Bloem J."/>
            <person name="Labutti K."/>
            <person name="Salamov A."/>
            <person name="Andreopoulos B."/>
            <person name="Baker S."/>
            <person name="Barry K."/>
            <person name="Bills G."/>
            <person name="Bluhm B."/>
            <person name="Cannon C."/>
            <person name="Castanera R."/>
            <person name="Culley D."/>
            <person name="Daum C."/>
            <person name="Ezra D."/>
            <person name="Gonzalez J."/>
            <person name="Henrissat B."/>
            <person name="Kuo A."/>
            <person name="Liang C."/>
            <person name="Lipzen A."/>
            <person name="Lutzoni F."/>
            <person name="Magnuson J."/>
            <person name="Mondo S."/>
            <person name="Nolan M."/>
            <person name="Ohm R."/>
            <person name="Pangilinan J."/>
            <person name="Park H.-J."/>
            <person name="Ramirez L."/>
            <person name="Alfaro M."/>
            <person name="Sun H."/>
            <person name="Tritt A."/>
            <person name="Yoshinaga Y."/>
            <person name="Zwiers L.-H."/>
            <person name="Turgeon B."/>
            <person name="Goodwin S."/>
            <person name="Spatafora J."/>
            <person name="Crous P."/>
            <person name="Grigoriev I."/>
        </authorList>
    </citation>
    <scope>NUCLEOTIDE SEQUENCE</scope>
    <source>
        <strain evidence="2">CBS 379.55</strain>
    </source>
</reference>
<dbReference type="GeneID" id="54555242"/>
<dbReference type="InterPro" id="IPR040151">
    <property type="entry name" value="Gfd2/YDR514C-like"/>
</dbReference>
<dbReference type="OrthoDB" id="5953249at2759"/>
<dbReference type="EMBL" id="ML986486">
    <property type="protein sequence ID" value="KAF2279713.1"/>
    <property type="molecule type" value="Genomic_DNA"/>
</dbReference>
<dbReference type="GO" id="GO:0005634">
    <property type="term" value="C:nucleus"/>
    <property type="evidence" value="ECO:0007669"/>
    <property type="project" value="TreeGrafter"/>
</dbReference>
<dbReference type="AlphaFoldDB" id="A0A6A6JUD3"/>
<feature type="domain" description="Gfd2/YDR514C-like C-terminal" evidence="1">
    <location>
        <begin position="42"/>
        <end position="231"/>
    </location>
</feature>
<protein>
    <recommendedName>
        <fullName evidence="1">Gfd2/YDR514C-like C-terminal domain-containing protein</fullName>
    </recommendedName>
</protein>
<sequence length="296" mass="32506">MASNSQSLEIDLQKRSSLAVMRHLLGVESIPDAPTLLEHAMILCIDCEAYEFNHNKVTEVGLAMVSSSDFRAVQPELQGPFAENLLKKIFFYHFRVIENAHLINRRFCPGNPTKNRFGQTRFLTLSQIQDALTSAFNWDIDPEDPGVGRCPIVLIGHALQNDTNMLGSIGIDASILDMVVKTVDTQVLAGEVGLPSYRGHWIGLRNLCHIHGFSPLDSHTAGNDAAYTILNAVFLAMRNELFVDGLETAVNGLGTIQDVVDSISHESTMHIYRYGSATFCEGAGVILTFGRNATSD</sequence>
<dbReference type="InterPro" id="IPR012337">
    <property type="entry name" value="RNaseH-like_sf"/>
</dbReference>